<dbReference type="GO" id="GO:0004674">
    <property type="term" value="F:protein serine/threonine kinase activity"/>
    <property type="evidence" value="ECO:0007669"/>
    <property type="project" value="UniProtKB-KW"/>
</dbReference>
<dbReference type="InterPro" id="IPR000719">
    <property type="entry name" value="Prot_kinase_dom"/>
</dbReference>
<keyword evidence="6 9" id="KW-0067">ATP-binding</keyword>
<dbReference type="EMBL" id="CM035406">
    <property type="protein sequence ID" value="KAH7447058.1"/>
    <property type="molecule type" value="Genomic_DNA"/>
</dbReference>
<organism evidence="12 13">
    <name type="scientific">Ceratopteris richardii</name>
    <name type="common">Triangle waterfern</name>
    <dbReference type="NCBI Taxonomy" id="49495"/>
    <lineage>
        <taxon>Eukaryota</taxon>
        <taxon>Viridiplantae</taxon>
        <taxon>Streptophyta</taxon>
        <taxon>Embryophyta</taxon>
        <taxon>Tracheophyta</taxon>
        <taxon>Polypodiopsida</taxon>
        <taxon>Polypodiidae</taxon>
        <taxon>Polypodiales</taxon>
        <taxon>Pteridineae</taxon>
        <taxon>Pteridaceae</taxon>
        <taxon>Parkerioideae</taxon>
        <taxon>Ceratopteris</taxon>
    </lineage>
</organism>
<keyword evidence="2 10" id="KW-0723">Serine/threonine-protein kinase</keyword>
<feature type="domain" description="Protein kinase" evidence="11">
    <location>
        <begin position="63"/>
        <end position="336"/>
    </location>
</feature>
<comment type="catalytic activity">
    <reaction evidence="8">
        <text>L-seryl-[protein] + ATP = O-phospho-L-seryl-[protein] + ADP + H(+)</text>
        <dbReference type="Rhea" id="RHEA:17989"/>
        <dbReference type="Rhea" id="RHEA-COMP:9863"/>
        <dbReference type="Rhea" id="RHEA-COMP:11604"/>
        <dbReference type="ChEBI" id="CHEBI:15378"/>
        <dbReference type="ChEBI" id="CHEBI:29999"/>
        <dbReference type="ChEBI" id="CHEBI:30616"/>
        <dbReference type="ChEBI" id="CHEBI:83421"/>
        <dbReference type="ChEBI" id="CHEBI:456216"/>
        <dbReference type="EC" id="2.7.11.1"/>
    </reaction>
</comment>
<dbReference type="EMBL" id="CM035406">
    <property type="protein sequence ID" value="KAH7447056.1"/>
    <property type="molecule type" value="Genomic_DNA"/>
</dbReference>
<dbReference type="OrthoDB" id="4062651at2759"/>
<dbReference type="SMART" id="SM00220">
    <property type="entry name" value="S_TKc"/>
    <property type="match status" value="1"/>
</dbReference>
<dbReference type="Pfam" id="PF00069">
    <property type="entry name" value="Pkinase"/>
    <property type="match status" value="1"/>
</dbReference>
<dbReference type="EMBL" id="CM035406">
    <property type="protein sequence ID" value="KAH7447057.1"/>
    <property type="molecule type" value="Genomic_DNA"/>
</dbReference>
<dbReference type="EMBL" id="CM035406">
    <property type="protein sequence ID" value="KAH7447054.1"/>
    <property type="molecule type" value="Genomic_DNA"/>
</dbReference>
<keyword evidence="3" id="KW-0808">Transferase</keyword>
<dbReference type="SUPFAM" id="SSF56112">
    <property type="entry name" value="Protein kinase-like (PK-like)"/>
    <property type="match status" value="1"/>
</dbReference>
<evidence type="ECO:0000256" key="8">
    <source>
        <dbReference type="ARBA" id="ARBA00048679"/>
    </source>
</evidence>
<evidence type="ECO:0000256" key="7">
    <source>
        <dbReference type="ARBA" id="ARBA00047899"/>
    </source>
</evidence>
<evidence type="ECO:0000256" key="10">
    <source>
        <dbReference type="RuleBase" id="RU000304"/>
    </source>
</evidence>
<dbReference type="PANTHER" id="PTHR46008:SF48">
    <property type="entry name" value="PROTEIN KINASE DOMAIN-CONTAINING PROTEIN"/>
    <property type="match status" value="1"/>
</dbReference>
<dbReference type="EC" id="2.7.11.1" evidence="1"/>
<protein>
    <recommendedName>
        <fullName evidence="1">non-specific serine/threonine protein kinase</fullName>
        <ecNumber evidence="1">2.7.11.1</ecNumber>
    </recommendedName>
</protein>
<dbReference type="EMBL" id="CM035406">
    <property type="protein sequence ID" value="KAH7447059.1"/>
    <property type="molecule type" value="Genomic_DNA"/>
</dbReference>
<dbReference type="CDD" id="cd14066">
    <property type="entry name" value="STKc_IRAK"/>
    <property type="match status" value="1"/>
</dbReference>
<sequence length="351" mass="39226">MGGQEPSNGCFSFLRTCFNRPPDDNLTASNGKEDPVTDPIPEWQNGIAVVFTIAELNKATSNFSPSCKIGQGGFGVVYKGKLSDGRIVAVKRARKDIFESKMTSQFHSEVNMLAGVEHLNLVKLIGYLEEGNERIIVEEYVSNGNLRQHLDCELGTVLDLFTRLDIAIDVSHALTYLHVYADQPIIHRDVKASNILLTDNLRAKVADFGFSRVGPDAGATHVVTQVKGTAGYLDPEYLKTYQLSTKSDVYAFGVLLIELITGRRPIEHDRDINERITLRWAYSNFQKGRLAELLDPRMDKSEVALIVTEKMFELAFKCCAPSKSDRPNMKMASEFLWMIRKDSKEPAQGDS</sequence>
<keyword evidence="13" id="KW-1185">Reference proteome</keyword>
<dbReference type="InterPro" id="IPR011009">
    <property type="entry name" value="Kinase-like_dom_sf"/>
</dbReference>
<comment type="caution">
    <text evidence="12">The sequence shown here is derived from an EMBL/GenBank/DDBJ whole genome shotgun (WGS) entry which is preliminary data.</text>
</comment>
<evidence type="ECO:0000256" key="4">
    <source>
        <dbReference type="ARBA" id="ARBA00022741"/>
    </source>
</evidence>
<dbReference type="InterPro" id="IPR008271">
    <property type="entry name" value="Ser/Thr_kinase_AS"/>
</dbReference>
<evidence type="ECO:0000256" key="3">
    <source>
        <dbReference type="ARBA" id="ARBA00022679"/>
    </source>
</evidence>
<dbReference type="FunFam" id="1.10.510.10:FF:000300">
    <property type="entry name" value="Calmodulin-binding receptor-like cytoplasmic kinase 3"/>
    <property type="match status" value="1"/>
</dbReference>
<dbReference type="Gene3D" id="3.30.200.20">
    <property type="entry name" value="Phosphorylase Kinase, domain 1"/>
    <property type="match status" value="1"/>
</dbReference>
<proteinExistence type="inferred from homology"/>
<comment type="catalytic activity">
    <reaction evidence="7">
        <text>L-threonyl-[protein] + ATP = O-phospho-L-threonyl-[protein] + ADP + H(+)</text>
        <dbReference type="Rhea" id="RHEA:46608"/>
        <dbReference type="Rhea" id="RHEA-COMP:11060"/>
        <dbReference type="Rhea" id="RHEA-COMP:11605"/>
        <dbReference type="ChEBI" id="CHEBI:15378"/>
        <dbReference type="ChEBI" id="CHEBI:30013"/>
        <dbReference type="ChEBI" id="CHEBI:30616"/>
        <dbReference type="ChEBI" id="CHEBI:61977"/>
        <dbReference type="ChEBI" id="CHEBI:456216"/>
        <dbReference type="EC" id="2.7.11.1"/>
    </reaction>
</comment>
<keyword evidence="5" id="KW-0418">Kinase</keyword>
<dbReference type="PROSITE" id="PS00107">
    <property type="entry name" value="PROTEIN_KINASE_ATP"/>
    <property type="match status" value="1"/>
</dbReference>
<feature type="binding site" evidence="9">
    <location>
        <position position="95"/>
    </location>
    <ligand>
        <name>ATP</name>
        <dbReference type="ChEBI" id="CHEBI:30616"/>
    </ligand>
</feature>
<dbReference type="OMA" id="MEYGEER"/>
<name>A0A8T2VMU8_CERRI</name>
<dbReference type="PROSITE" id="PS00108">
    <property type="entry name" value="PROTEIN_KINASE_ST"/>
    <property type="match status" value="1"/>
</dbReference>
<gene>
    <name evidence="12" type="ORF">KP509_01G089300</name>
</gene>
<evidence type="ECO:0000313" key="13">
    <source>
        <dbReference type="Proteomes" id="UP000825935"/>
    </source>
</evidence>
<dbReference type="AlphaFoldDB" id="A0A8T2VMU8"/>
<keyword evidence="4 9" id="KW-0547">Nucleotide-binding</keyword>
<dbReference type="GO" id="GO:0005524">
    <property type="term" value="F:ATP binding"/>
    <property type="evidence" value="ECO:0007669"/>
    <property type="project" value="UniProtKB-UniRule"/>
</dbReference>
<reference evidence="12" key="1">
    <citation type="submission" date="2021-08" db="EMBL/GenBank/DDBJ databases">
        <title>WGS assembly of Ceratopteris richardii.</title>
        <authorList>
            <person name="Marchant D.B."/>
            <person name="Chen G."/>
            <person name="Jenkins J."/>
            <person name="Shu S."/>
            <person name="Leebens-Mack J."/>
            <person name="Grimwood J."/>
            <person name="Schmutz J."/>
            <person name="Soltis P."/>
            <person name="Soltis D."/>
            <person name="Chen Z.-H."/>
        </authorList>
    </citation>
    <scope>NUCLEOTIDE SEQUENCE</scope>
    <source>
        <strain evidence="12">Whitten #5841</strain>
        <tissue evidence="12">Leaf</tissue>
    </source>
</reference>
<evidence type="ECO:0000256" key="6">
    <source>
        <dbReference type="ARBA" id="ARBA00022840"/>
    </source>
</evidence>
<accession>A0A8T2VMU8</accession>
<dbReference type="InterPro" id="IPR017441">
    <property type="entry name" value="Protein_kinase_ATP_BS"/>
</dbReference>
<evidence type="ECO:0000259" key="11">
    <source>
        <dbReference type="PROSITE" id="PS50011"/>
    </source>
</evidence>
<evidence type="ECO:0000256" key="5">
    <source>
        <dbReference type="ARBA" id="ARBA00022777"/>
    </source>
</evidence>
<evidence type="ECO:0000256" key="1">
    <source>
        <dbReference type="ARBA" id="ARBA00012513"/>
    </source>
</evidence>
<dbReference type="Gene3D" id="1.10.510.10">
    <property type="entry name" value="Transferase(Phosphotransferase) domain 1"/>
    <property type="match status" value="1"/>
</dbReference>
<dbReference type="Proteomes" id="UP000825935">
    <property type="component" value="Chromosome 1"/>
</dbReference>
<dbReference type="PANTHER" id="PTHR46008">
    <property type="entry name" value="LEAF RUST 10 DISEASE-RESISTANCE LOCUS RECEPTOR-LIKE PROTEIN KINASE-LIKE 1.4"/>
    <property type="match status" value="1"/>
</dbReference>
<evidence type="ECO:0000313" key="12">
    <source>
        <dbReference type="EMBL" id="KAH7447056.1"/>
    </source>
</evidence>
<dbReference type="PROSITE" id="PS50011">
    <property type="entry name" value="PROTEIN_KINASE_DOM"/>
    <property type="match status" value="1"/>
</dbReference>
<evidence type="ECO:0000256" key="2">
    <source>
        <dbReference type="ARBA" id="ARBA00022527"/>
    </source>
</evidence>
<evidence type="ECO:0000256" key="9">
    <source>
        <dbReference type="PROSITE-ProRule" id="PRU10141"/>
    </source>
</evidence>
<comment type="similarity">
    <text evidence="10">Belongs to the protein kinase superfamily.</text>
</comment>